<dbReference type="InterPro" id="IPR011006">
    <property type="entry name" value="CheY-like_superfamily"/>
</dbReference>
<dbReference type="PROSITE" id="PS50110">
    <property type="entry name" value="RESPONSE_REGULATORY"/>
    <property type="match status" value="1"/>
</dbReference>
<gene>
    <name evidence="7" type="ORF">ACFFK0_27670</name>
</gene>
<dbReference type="Pfam" id="PF00072">
    <property type="entry name" value="Response_reg"/>
    <property type="match status" value="1"/>
</dbReference>
<protein>
    <submittedName>
        <fullName evidence="7">Response regulator</fullName>
    </submittedName>
</protein>
<proteinExistence type="predicted"/>
<keyword evidence="1" id="KW-0805">Transcription regulation</keyword>
<dbReference type="PRINTS" id="PR00032">
    <property type="entry name" value="HTHARAC"/>
</dbReference>
<dbReference type="SUPFAM" id="SSF46689">
    <property type="entry name" value="Homeodomain-like"/>
    <property type="match status" value="2"/>
</dbReference>
<dbReference type="PANTHER" id="PTHR43280:SF28">
    <property type="entry name" value="HTH-TYPE TRANSCRIPTIONAL ACTIVATOR RHAS"/>
    <property type="match status" value="1"/>
</dbReference>
<dbReference type="SMART" id="SM00342">
    <property type="entry name" value="HTH_ARAC"/>
    <property type="match status" value="1"/>
</dbReference>
<accession>A0ABV6DU47</accession>
<dbReference type="Proteomes" id="UP001589776">
    <property type="component" value="Unassembled WGS sequence"/>
</dbReference>
<keyword evidence="8" id="KW-1185">Reference proteome</keyword>
<dbReference type="Pfam" id="PF12833">
    <property type="entry name" value="HTH_18"/>
    <property type="match status" value="1"/>
</dbReference>
<dbReference type="CDD" id="cd17536">
    <property type="entry name" value="REC_YesN-like"/>
    <property type="match status" value="1"/>
</dbReference>
<evidence type="ECO:0000256" key="2">
    <source>
        <dbReference type="ARBA" id="ARBA00023125"/>
    </source>
</evidence>
<evidence type="ECO:0000256" key="4">
    <source>
        <dbReference type="PROSITE-ProRule" id="PRU00169"/>
    </source>
</evidence>
<evidence type="ECO:0000313" key="7">
    <source>
        <dbReference type="EMBL" id="MFC0216180.1"/>
    </source>
</evidence>
<dbReference type="InterPro" id="IPR001789">
    <property type="entry name" value="Sig_transdc_resp-reg_receiver"/>
</dbReference>
<feature type="domain" description="HTH araC/xylS-type" evidence="5">
    <location>
        <begin position="159"/>
        <end position="257"/>
    </location>
</feature>
<evidence type="ECO:0000313" key="8">
    <source>
        <dbReference type="Proteomes" id="UP001589776"/>
    </source>
</evidence>
<organism evidence="7 8">
    <name type="scientific">Paenibacillus chartarius</name>
    <dbReference type="NCBI Taxonomy" id="747481"/>
    <lineage>
        <taxon>Bacteria</taxon>
        <taxon>Bacillati</taxon>
        <taxon>Bacillota</taxon>
        <taxon>Bacilli</taxon>
        <taxon>Bacillales</taxon>
        <taxon>Paenibacillaceae</taxon>
        <taxon>Paenibacillus</taxon>
    </lineage>
</organism>
<feature type="modified residue" description="4-aspartylphosphate" evidence="4">
    <location>
        <position position="59"/>
    </location>
</feature>
<dbReference type="Gene3D" id="3.40.50.2300">
    <property type="match status" value="1"/>
</dbReference>
<evidence type="ECO:0000256" key="1">
    <source>
        <dbReference type="ARBA" id="ARBA00023015"/>
    </source>
</evidence>
<feature type="domain" description="Response regulatory" evidence="6">
    <location>
        <begin position="7"/>
        <end position="124"/>
    </location>
</feature>
<dbReference type="PROSITE" id="PS00041">
    <property type="entry name" value="HTH_ARAC_FAMILY_1"/>
    <property type="match status" value="1"/>
</dbReference>
<dbReference type="EMBL" id="JBHLWN010000111">
    <property type="protein sequence ID" value="MFC0216180.1"/>
    <property type="molecule type" value="Genomic_DNA"/>
</dbReference>
<evidence type="ECO:0000259" key="6">
    <source>
        <dbReference type="PROSITE" id="PS50110"/>
    </source>
</evidence>
<comment type="caution">
    <text evidence="7">The sequence shown here is derived from an EMBL/GenBank/DDBJ whole genome shotgun (WGS) entry which is preliminary data.</text>
</comment>
<name>A0ABV6DU47_9BACL</name>
<dbReference type="InterPro" id="IPR009057">
    <property type="entry name" value="Homeodomain-like_sf"/>
</dbReference>
<keyword evidence="4" id="KW-0597">Phosphoprotein</keyword>
<sequence length="265" mass="30474">MPQQQKAILIVDDEPLTRNGINRTLEAWSAGKYRILCADNGIEALRMLKTQLIHVLITDIRMPEMTGLQMVETLQAGGHKPVVIVISGHPDFQYAQTAIQLGVVNYLLKPINKRKLLEAVEQALRLEEGRERMEALEKIADHKLLHAMADDQRYSDPVKQAVRYIEEHLQEQLGLSEVAAQVHLNPSYFSALFKEQMGLTFSEFTTRSRLQRAKELLLQTRLPITDIAEKVGYQTSKYFIKLFKDYEGKSPSQYRKEMYTDDQEI</sequence>
<dbReference type="InterPro" id="IPR018060">
    <property type="entry name" value="HTH_AraC"/>
</dbReference>
<dbReference type="SMART" id="SM00448">
    <property type="entry name" value="REC"/>
    <property type="match status" value="1"/>
</dbReference>
<keyword evidence="3" id="KW-0804">Transcription</keyword>
<dbReference type="PANTHER" id="PTHR43280">
    <property type="entry name" value="ARAC-FAMILY TRANSCRIPTIONAL REGULATOR"/>
    <property type="match status" value="1"/>
</dbReference>
<reference evidence="7 8" key="1">
    <citation type="submission" date="2024-09" db="EMBL/GenBank/DDBJ databases">
        <authorList>
            <person name="Sun Q."/>
            <person name="Mori K."/>
        </authorList>
    </citation>
    <scope>NUCLEOTIDE SEQUENCE [LARGE SCALE GENOMIC DNA]</scope>
    <source>
        <strain evidence="7 8">CCM 7759</strain>
    </source>
</reference>
<dbReference type="InterPro" id="IPR018062">
    <property type="entry name" value="HTH_AraC-typ_CS"/>
</dbReference>
<dbReference type="RefSeq" id="WP_377474100.1">
    <property type="nucleotide sequence ID" value="NZ_JBHLWN010000111.1"/>
</dbReference>
<dbReference type="SUPFAM" id="SSF52172">
    <property type="entry name" value="CheY-like"/>
    <property type="match status" value="1"/>
</dbReference>
<keyword evidence="2" id="KW-0238">DNA-binding</keyword>
<dbReference type="InterPro" id="IPR020449">
    <property type="entry name" value="Tscrpt_reg_AraC-type_HTH"/>
</dbReference>
<evidence type="ECO:0000259" key="5">
    <source>
        <dbReference type="PROSITE" id="PS01124"/>
    </source>
</evidence>
<dbReference type="Gene3D" id="1.10.10.60">
    <property type="entry name" value="Homeodomain-like"/>
    <property type="match status" value="2"/>
</dbReference>
<evidence type="ECO:0000256" key="3">
    <source>
        <dbReference type="ARBA" id="ARBA00023163"/>
    </source>
</evidence>
<dbReference type="PROSITE" id="PS01124">
    <property type="entry name" value="HTH_ARAC_FAMILY_2"/>
    <property type="match status" value="1"/>
</dbReference>